<sequence length="440" mass="50439">MIEDNFYSNLESNYKVTYPEQEGATYTSLLNFSDEGNKFRQRWYRYKEGYSVDLIKILINEYNKNANGIILDPFLGSGTTVMAANELGLKGIGFEVNPFSYFLSKCKLTNYTDSEKMEFKTAAVDTLIEAEKLSEKKVILLPKLSIAEKVFNPNIQNYFMAIKEVIDRYNGSENVKNLLLLGWLASLETISQYRKAGNGLKKKSLSKNKIDNILLVTEIIKGNYDNIYNDITGNTLKFNAELINDSSLNLSSYIDKESISGVIFSPPYANSFDYTEIYKLELWFGSFVKEYSDLKKLREISFRSHLNGLSSKTDISKLDLKTIPELDTLINVLQTKELWDKKIPIMLKMYFSEMFELLDRIWESLECDGFCSIVVGNSAYGGIIFPTDLLIAKYAETIGFTVDKIEVDRYIITSSQQYHITLNTKKYLRESVICLVKSKK</sequence>
<evidence type="ECO:0000313" key="5">
    <source>
        <dbReference type="EMBL" id="RST89499.1"/>
    </source>
</evidence>
<dbReference type="Pfam" id="PF01555">
    <property type="entry name" value="N6_N4_Mtase"/>
    <property type="match status" value="1"/>
</dbReference>
<dbReference type="GO" id="GO:0032259">
    <property type="term" value="P:methylation"/>
    <property type="evidence" value="ECO:0007669"/>
    <property type="project" value="UniProtKB-KW"/>
</dbReference>
<gene>
    <name evidence="5" type="ORF">C7P63_05425</name>
</gene>
<dbReference type="GO" id="GO:0009307">
    <property type="term" value="P:DNA restriction-modification system"/>
    <property type="evidence" value="ECO:0007669"/>
    <property type="project" value="UniProtKB-KW"/>
</dbReference>
<dbReference type="InterPro" id="IPR029063">
    <property type="entry name" value="SAM-dependent_MTases_sf"/>
</dbReference>
<protein>
    <submittedName>
        <fullName evidence="5">Modification methylase</fullName>
    </submittedName>
</protein>
<dbReference type="GO" id="GO:0008170">
    <property type="term" value="F:N-methyltransferase activity"/>
    <property type="evidence" value="ECO:0007669"/>
    <property type="project" value="InterPro"/>
</dbReference>
<accession>A0A3R9YEM7</accession>
<dbReference type="SUPFAM" id="SSF53335">
    <property type="entry name" value="S-adenosyl-L-methionine-dependent methyltransferases"/>
    <property type="match status" value="3"/>
</dbReference>
<name>A0A3R9YEM7_9ENTE</name>
<dbReference type="InterPro" id="IPR002941">
    <property type="entry name" value="DNA_methylase_N4/N6"/>
</dbReference>
<dbReference type="Proteomes" id="UP000277864">
    <property type="component" value="Unassembled WGS sequence"/>
</dbReference>
<feature type="domain" description="DNA methylase N-4/N-6" evidence="4">
    <location>
        <begin position="20"/>
        <end position="98"/>
    </location>
</feature>
<dbReference type="AlphaFoldDB" id="A0A3R9YEM7"/>
<keyword evidence="6" id="KW-1185">Reference proteome</keyword>
<dbReference type="Gene3D" id="3.40.50.150">
    <property type="entry name" value="Vaccinia Virus protein VP39"/>
    <property type="match status" value="2"/>
</dbReference>
<evidence type="ECO:0000259" key="4">
    <source>
        <dbReference type="Pfam" id="PF01555"/>
    </source>
</evidence>
<dbReference type="OrthoDB" id="9800801at2"/>
<evidence type="ECO:0000256" key="1">
    <source>
        <dbReference type="ARBA" id="ARBA00022603"/>
    </source>
</evidence>
<keyword evidence="2" id="KW-0808">Transferase</keyword>
<reference evidence="5 6" key="1">
    <citation type="submission" date="2018-03" db="EMBL/GenBank/DDBJ databases">
        <authorList>
            <person name="Gulvik C.A."/>
        </authorList>
    </citation>
    <scope>NUCLEOTIDE SEQUENCE [LARGE SCALE GENOMIC DNA]</scope>
    <source>
        <strain evidence="5 6">JCM 31581</strain>
    </source>
</reference>
<dbReference type="GO" id="GO:0003677">
    <property type="term" value="F:DNA binding"/>
    <property type="evidence" value="ECO:0007669"/>
    <property type="project" value="InterPro"/>
</dbReference>
<keyword evidence="1 5" id="KW-0489">Methyltransferase</keyword>
<comment type="caution">
    <text evidence="5">The sequence shown here is derived from an EMBL/GenBank/DDBJ whole genome shotgun (WGS) entry which is preliminary data.</text>
</comment>
<keyword evidence="3" id="KW-0680">Restriction system</keyword>
<evidence type="ECO:0000256" key="3">
    <source>
        <dbReference type="ARBA" id="ARBA00022747"/>
    </source>
</evidence>
<proteinExistence type="predicted"/>
<organism evidence="5 6">
    <name type="scientific">Vagococcus humatus</name>
    <dbReference type="NCBI Taxonomy" id="1889241"/>
    <lineage>
        <taxon>Bacteria</taxon>
        <taxon>Bacillati</taxon>
        <taxon>Bacillota</taxon>
        <taxon>Bacilli</taxon>
        <taxon>Lactobacillales</taxon>
        <taxon>Enterococcaceae</taxon>
        <taxon>Vagococcus</taxon>
    </lineage>
</organism>
<dbReference type="EMBL" id="PXZH01000002">
    <property type="protein sequence ID" value="RST89499.1"/>
    <property type="molecule type" value="Genomic_DNA"/>
</dbReference>
<evidence type="ECO:0000313" key="6">
    <source>
        <dbReference type="Proteomes" id="UP000277864"/>
    </source>
</evidence>
<evidence type="ECO:0000256" key="2">
    <source>
        <dbReference type="ARBA" id="ARBA00022679"/>
    </source>
</evidence>